<reference evidence="1" key="1">
    <citation type="journal article" date="2022" name="bioRxiv">
        <title>Population genetic analysis of Ophidiomyces ophidiicola, the causative agent of snake fungal disease, indicates recent introductions to the USA.</title>
        <authorList>
            <person name="Ladner J.T."/>
            <person name="Palmer J.M."/>
            <person name="Ettinger C.L."/>
            <person name="Stajich J.E."/>
            <person name="Farrell T.M."/>
            <person name="Glorioso B.M."/>
            <person name="Lawson B."/>
            <person name="Price S.J."/>
            <person name="Stengle A.G."/>
            <person name="Grear D.A."/>
            <person name="Lorch J.M."/>
        </authorList>
    </citation>
    <scope>NUCLEOTIDE SEQUENCE</scope>
    <source>
        <strain evidence="1">NWHC 24266-5</strain>
    </source>
</reference>
<sequence length="1027" mass="115542">MHSQAPGDGRFDRRSQIPKCRHSSDSLYPLRRQRNGSGSFKPNTRNIRDLEITRQRDEEKIAGFCRRETPSDALIASIRDRNFEIELSKPKFYSVDLSWFNPNKVVDTLPTPGLQTRQKKSHPKHPARLSYATIVADYIRYVEPVLSAEAFALDDGTLNIRPLDASLFAVFDDLSLDYLSQRGYSADDVMVWAWILLAPDSYTAAMRLTAVNSSNVGKLGGKRAPLFVLLFILRRKAIGSKALKLLLVQSWDIMLHPQLKTLPQTKTPKQSVSLCDQPAWFRSGDDTSVMILFVRLIRAARIVSPEALFSIAQMFTAVFGYDAVASTLKDKQVGRLITYYNKILSLLALPCRVVPYISTVIQQRAIFHLLREMTKFEPPLAVTREGYHAVTRIQNARRKLNPDKQWAKFKAKSWPPWKEDKLGIDVDKGLEGSRSKTIGAITRMKEAGYSATRWDRIATILAGWDLDGTPTIQTRSFLPGSSPYHMRSQHTAWLKANSAEDGDKSTVSGLTDEDSYSDIWAARIRATRTMKEAWACFLSCKDQGFPITKGIYLELAEKVIFYEYLQNSSQATQLEALPGDGKEVYPEPTSPRDVIYVHSDPPTLEMLIQQLFSENVTLSRKLLVLLLTHSTSFISGLDLITRSELSTEQAQALTSDSWTQDSNRKRHLDSISDDIFAAFIRFLCRFSCYRGKVPKPAQFSLSQFFPIIKPPHDGYEGSGERIAADKSLAHAVFLLRLRMPDYLPSWNHLLTRLARTRLPATNPYFSSSEQRVMTWNETCEALSWMETKGLSLDTSCFHTVCDAFSRLLLAIRKDIHGVESGIELLKRAGLPGTAPAMNLSSSSEMVSDSIGFLKRTFDDIVLPSDGPLFPSVAKSSTALYPSNHPALPKMFMVPNPSTIHAFVRVLGLAADFESVLSLLKWMSQNSAELRRVAKELLGGDRAMRLVVIAVRVYIEKHIFDSDYERPPIDQHLNEDVQAQSAGAVSEASAPPQSYLQEARDIIENSELFSPWATDTEVRQYVADHEGF</sequence>
<accession>A0ACB8V5N4</accession>
<evidence type="ECO:0000313" key="1">
    <source>
        <dbReference type="EMBL" id="KAI2393115.1"/>
    </source>
</evidence>
<proteinExistence type="predicted"/>
<protein>
    <submittedName>
        <fullName evidence="1">Uncharacterized protein</fullName>
    </submittedName>
</protein>
<dbReference type="EMBL" id="JALBCA010000003">
    <property type="protein sequence ID" value="KAI2393115.1"/>
    <property type="molecule type" value="Genomic_DNA"/>
</dbReference>
<comment type="caution">
    <text evidence="1">The sequence shown here is derived from an EMBL/GenBank/DDBJ whole genome shotgun (WGS) entry which is preliminary data.</text>
</comment>
<organism evidence="1">
    <name type="scientific">Ophidiomyces ophidiicola</name>
    <dbReference type="NCBI Taxonomy" id="1387563"/>
    <lineage>
        <taxon>Eukaryota</taxon>
        <taxon>Fungi</taxon>
        <taxon>Dikarya</taxon>
        <taxon>Ascomycota</taxon>
        <taxon>Pezizomycotina</taxon>
        <taxon>Eurotiomycetes</taxon>
        <taxon>Eurotiomycetidae</taxon>
        <taxon>Onygenales</taxon>
        <taxon>Onygenaceae</taxon>
        <taxon>Ophidiomyces</taxon>
    </lineage>
</organism>
<gene>
    <name evidence="1" type="ORF">LOY88_000173</name>
</gene>
<name>A0ACB8V5N4_9EURO</name>